<accession>A0ABU0CRR4</accession>
<keyword evidence="1" id="KW-1133">Transmembrane helix</keyword>
<proteinExistence type="predicted"/>
<dbReference type="InterPro" id="IPR025576">
    <property type="entry name" value="YwiC"/>
</dbReference>
<evidence type="ECO:0008006" key="4">
    <source>
        <dbReference type="Google" id="ProtNLM"/>
    </source>
</evidence>
<evidence type="ECO:0000256" key="1">
    <source>
        <dbReference type="SAM" id="Phobius"/>
    </source>
</evidence>
<evidence type="ECO:0000313" key="3">
    <source>
        <dbReference type="Proteomes" id="UP001232445"/>
    </source>
</evidence>
<gene>
    <name evidence="2" type="ORF">J2S00_001898</name>
</gene>
<dbReference type="Pfam" id="PF14256">
    <property type="entry name" value="YwiC"/>
    <property type="match status" value="1"/>
</dbReference>
<feature type="transmembrane region" description="Helical" evidence="1">
    <location>
        <begin position="182"/>
        <end position="201"/>
    </location>
</feature>
<feature type="transmembrane region" description="Helical" evidence="1">
    <location>
        <begin position="20"/>
        <end position="43"/>
    </location>
</feature>
<organism evidence="2 3">
    <name type="scientific">Caldalkalibacillus uzonensis</name>
    <dbReference type="NCBI Taxonomy" id="353224"/>
    <lineage>
        <taxon>Bacteria</taxon>
        <taxon>Bacillati</taxon>
        <taxon>Bacillota</taxon>
        <taxon>Bacilli</taxon>
        <taxon>Bacillales</taxon>
        <taxon>Bacillaceae</taxon>
        <taxon>Caldalkalibacillus</taxon>
    </lineage>
</organism>
<feature type="transmembrane region" description="Helical" evidence="1">
    <location>
        <begin position="88"/>
        <end position="106"/>
    </location>
</feature>
<comment type="caution">
    <text evidence="2">The sequence shown here is derived from an EMBL/GenBank/DDBJ whole genome shotgun (WGS) entry which is preliminary data.</text>
</comment>
<feature type="transmembrane region" description="Helical" evidence="1">
    <location>
        <begin position="221"/>
        <end position="245"/>
    </location>
</feature>
<evidence type="ECO:0000313" key="2">
    <source>
        <dbReference type="EMBL" id="MDQ0339112.1"/>
    </source>
</evidence>
<feature type="transmembrane region" description="Helical" evidence="1">
    <location>
        <begin position="118"/>
        <end position="136"/>
    </location>
</feature>
<keyword evidence="1" id="KW-0472">Membrane</keyword>
<feature type="transmembrane region" description="Helical" evidence="1">
    <location>
        <begin position="142"/>
        <end position="161"/>
    </location>
</feature>
<protein>
    <recommendedName>
        <fullName evidence="4">YwiC-like family protein</fullName>
    </recommendedName>
</protein>
<dbReference type="EMBL" id="JAUSUQ010000006">
    <property type="protein sequence ID" value="MDQ0339112.1"/>
    <property type="molecule type" value="Genomic_DNA"/>
</dbReference>
<dbReference type="Proteomes" id="UP001232445">
    <property type="component" value="Unassembled WGS sequence"/>
</dbReference>
<name>A0ABU0CRR4_9BACI</name>
<keyword evidence="1" id="KW-0812">Transmembrane</keyword>
<feature type="transmembrane region" description="Helical" evidence="1">
    <location>
        <begin position="64"/>
        <end position="82"/>
    </location>
</feature>
<keyword evidence="3" id="KW-1185">Reference proteome</keyword>
<sequence length="246" mass="28335">MKWYIPREHGAWSMWITPYLIGAFISPWTWMKVIAFAGLFFLYMSSAPLLEYVRCSRRKKASPLPSLLIFSFTGLLLILFPVLSDPSILWYCGMALPFFLVNLYSARRKKERLIINDIAAIIALSASSLLAVHLGYGGYHPIGLYVWLLSIFYFTGTVFHAKSMIRERGNRLIKRAANLYHALYVIIPIFFGLWWVSLIYLPSALKVWLTPFNSKIRPITLGVMEIGFSVLFFIMSVWLMGQFVII</sequence>
<reference evidence="2 3" key="1">
    <citation type="submission" date="2023-07" db="EMBL/GenBank/DDBJ databases">
        <title>Genomic Encyclopedia of Type Strains, Phase IV (KMG-IV): sequencing the most valuable type-strain genomes for metagenomic binning, comparative biology and taxonomic classification.</title>
        <authorList>
            <person name="Goeker M."/>
        </authorList>
    </citation>
    <scope>NUCLEOTIDE SEQUENCE [LARGE SCALE GENOMIC DNA]</scope>
    <source>
        <strain evidence="2 3">DSM 17740</strain>
    </source>
</reference>
<dbReference type="RefSeq" id="WP_307338584.1">
    <property type="nucleotide sequence ID" value="NZ_JAUSUQ010000006.1"/>
</dbReference>